<organism evidence="1 2">
    <name type="scientific">Sphingobium fuliginis (strain ATCC 27551)</name>
    <dbReference type="NCBI Taxonomy" id="336203"/>
    <lineage>
        <taxon>Bacteria</taxon>
        <taxon>Pseudomonadati</taxon>
        <taxon>Pseudomonadota</taxon>
        <taxon>Alphaproteobacteria</taxon>
        <taxon>Sphingomonadales</taxon>
        <taxon>Sphingomonadaceae</taxon>
        <taxon>Sphingobium</taxon>
    </lineage>
</organism>
<protein>
    <submittedName>
        <fullName evidence="1">Uncharacterized protein</fullName>
    </submittedName>
</protein>
<gene>
    <name evidence="1" type="ORF">GCM10019071_33470</name>
</gene>
<accession>A0ABQ1F6P5</accession>
<dbReference type="Proteomes" id="UP000628109">
    <property type="component" value="Unassembled WGS sequence"/>
</dbReference>
<keyword evidence="2" id="KW-1185">Reference proteome</keyword>
<dbReference type="EMBL" id="BMDU01000008">
    <property type="protein sequence ID" value="GGA00245.1"/>
    <property type="molecule type" value="Genomic_DNA"/>
</dbReference>
<comment type="caution">
    <text evidence="1">The sequence shown here is derived from an EMBL/GenBank/DDBJ whole genome shotgun (WGS) entry which is preliminary data.</text>
</comment>
<reference evidence="2" key="1">
    <citation type="journal article" date="2019" name="Int. J. Syst. Evol. Microbiol.">
        <title>The Global Catalogue of Microorganisms (GCM) 10K type strain sequencing project: providing services to taxonomists for standard genome sequencing and annotation.</title>
        <authorList>
            <consortium name="The Broad Institute Genomics Platform"/>
            <consortium name="The Broad Institute Genome Sequencing Center for Infectious Disease"/>
            <person name="Wu L."/>
            <person name="Ma J."/>
        </authorList>
    </citation>
    <scope>NUCLEOTIDE SEQUENCE [LARGE SCALE GENOMIC DNA]</scope>
    <source>
        <strain evidence="2">CCM 7327</strain>
    </source>
</reference>
<evidence type="ECO:0000313" key="1">
    <source>
        <dbReference type="EMBL" id="GGA00245.1"/>
    </source>
</evidence>
<name>A0ABQ1F6P5_SPHSA</name>
<evidence type="ECO:0000313" key="2">
    <source>
        <dbReference type="Proteomes" id="UP000628109"/>
    </source>
</evidence>
<sequence>MPDPAVIEDSETVQHAAFFDTYRMLFNRISLFTNLPFEGLDKMSLQNRLNRIGKEQGRADLPSEKAPSA</sequence>
<proteinExistence type="predicted"/>